<dbReference type="GO" id="GO:0032259">
    <property type="term" value="P:methylation"/>
    <property type="evidence" value="ECO:0007669"/>
    <property type="project" value="UniProtKB-KW"/>
</dbReference>
<evidence type="ECO:0000313" key="3">
    <source>
        <dbReference type="Proteomes" id="UP001182556"/>
    </source>
</evidence>
<reference evidence="2" key="1">
    <citation type="submission" date="2023-02" db="EMBL/GenBank/DDBJ databases">
        <title>Identification and recombinant expression of a fungal hydrolase from Papiliotrema laurentii that hydrolyzes apple cutin and clears colloidal polyester polyurethane.</title>
        <authorList>
            <consortium name="DOE Joint Genome Institute"/>
            <person name="Roman V.A."/>
            <person name="Bojanowski C."/>
            <person name="Crable B.R."/>
            <person name="Wagner D.N."/>
            <person name="Hung C.S."/>
            <person name="Nadeau L.J."/>
            <person name="Schratz L."/>
            <person name="Haridas S."/>
            <person name="Pangilinan J."/>
            <person name="Lipzen A."/>
            <person name="Na H."/>
            <person name="Yan M."/>
            <person name="Ng V."/>
            <person name="Grigoriev I.V."/>
            <person name="Spatafora J.W."/>
            <person name="Barlow D."/>
            <person name="Biffinger J."/>
            <person name="Kelley-Loughnane N."/>
            <person name="Varaljay V.A."/>
            <person name="Crookes-Goodson W.J."/>
        </authorList>
    </citation>
    <scope>NUCLEOTIDE SEQUENCE</scope>
    <source>
        <strain evidence="2">5307AH</strain>
    </source>
</reference>
<evidence type="ECO:0000256" key="1">
    <source>
        <dbReference type="SAM" id="MobiDB-lite"/>
    </source>
</evidence>
<keyword evidence="2" id="KW-0808">Transferase</keyword>
<comment type="caution">
    <text evidence="2">The sequence shown here is derived from an EMBL/GenBank/DDBJ whole genome shotgun (WGS) entry which is preliminary data.</text>
</comment>
<feature type="region of interest" description="Disordered" evidence="1">
    <location>
        <begin position="144"/>
        <end position="175"/>
    </location>
</feature>
<dbReference type="InterPro" id="IPR029063">
    <property type="entry name" value="SAM-dependent_MTases_sf"/>
</dbReference>
<keyword evidence="3" id="KW-1185">Reference proteome</keyword>
<dbReference type="InterPro" id="IPR019410">
    <property type="entry name" value="Methyltransf_16"/>
</dbReference>
<evidence type="ECO:0000313" key="2">
    <source>
        <dbReference type="EMBL" id="KAK1927447.1"/>
    </source>
</evidence>
<feature type="compositionally biased region" description="Basic and acidic residues" evidence="1">
    <location>
        <begin position="163"/>
        <end position="175"/>
    </location>
</feature>
<protein>
    <submittedName>
        <fullName evidence="2">Methyltransferase-domain-containing protein</fullName>
    </submittedName>
</protein>
<dbReference type="Gene3D" id="3.40.50.150">
    <property type="entry name" value="Vaccinia Virus protein VP39"/>
    <property type="match status" value="1"/>
</dbReference>
<dbReference type="GO" id="GO:0005634">
    <property type="term" value="C:nucleus"/>
    <property type="evidence" value="ECO:0007669"/>
    <property type="project" value="TreeGrafter"/>
</dbReference>
<sequence length="418" mass="46055">MYWYLSFLRPPPVSVPISQGSITITPQIANDLRTELLFEPTEIRYTWQRTAPTLGELVPGQEGISWNPPESTYKTCTLPLPAASKPGESWRLALHLGPTPSQLDVSHYALPNPHIISVWSEPIHLVRGEPSSAGGIVRGVGADAAKGKKGDKKGKGAGGAAGKGKEEEGRKQGRITRDWTLGKRRLSIIEQTSFDLDKKIWDSGLALSGWLWRYLHLEQANPSNQRVFDHLTHVDTPKIIEIGSGTGLVSIALGLALRERDAAPGGIDITATDLDSAIELMEENLKLNDFDQPPPPAPVNPLETETKAQGVRVKAAVLDWDESLPSWVDDPWPNMIIAADVTYNTASFPALVQTLTALLKPSHQAHRPPLLLAYKQRDEAERDLWDMLRERGIVLDKVDEIQGAEEEGQVEIWFGQAQ</sequence>
<dbReference type="PANTHER" id="PTHR14614:SF162">
    <property type="entry name" value="EXPRESSED PROTEIN"/>
    <property type="match status" value="1"/>
</dbReference>
<dbReference type="EMBL" id="JAODAN010000001">
    <property type="protein sequence ID" value="KAK1927447.1"/>
    <property type="molecule type" value="Genomic_DNA"/>
</dbReference>
<name>A0AAD9FWN3_PAPLA</name>
<proteinExistence type="predicted"/>
<dbReference type="GO" id="GO:0008757">
    <property type="term" value="F:S-adenosylmethionine-dependent methyltransferase activity"/>
    <property type="evidence" value="ECO:0007669"/>
    <property type="project" value="UniProtKB-ARBA"/>
</dbReference>
<dbReference type="AlphaFoldDB" id="A0AAD9FWN3"/>
<dbReference type="PANTHER" id="PTHR14614">
    <property type="entry name" value="HEPATOCELLULAR CARCINOMA-ASSOCIATED ANTIGEN"/>
    <property type="match status" value="1"/>
</dbReference>
<organism evidence="2 3">
    <name type="scientific">Papiliotrema laurentii</name>
    <name type="common">Cryptococcus laurentii</name>
    <dbReference type="NCBI Taxonomy" id="5418"/>
    <lineage>
        <taxon>Eukaryota</taxon>
        <taxon>Fungi</taxon>
        <taxon>Dikarya</taxon>
        <taxon>Basidiomycota</taxon>
        <taxon>Agaricomycotina</taxon>
        <taxon>Tremellomycetes</taxon>
        <taxon>Tremellales</taxon>
        <taxon>Rhynchogastremaceae</taxon>
        <taxon>Papiliotrema</taxon>
    </lineage>
</organism>
<dbReference type="SUPFAM" id="SSF53335">
    <property type="entry name" value="S-adenosyl-L-methionine-dependent methyltransferases"/>
    <property type="match status" value="1"/>
</dbReference>
<accession>A0AAD9FWN3</accession>
<dbReference type="Proteomes" id="UP001182556">
    <property type="component" value="Unassembled WGS sequence"/>
</dbReference>
<dbReference type="GO" id="GO:0005737">
    <property type="term" value="C:cytoplasm"/>
    <property type="evidence" value="ECO:0007669"/>
    <property type="project" value="TreeGrafter"/>
</dbReference>
<gene>
    <name evidence="2" type="ORF">DB88DRAFT_478082</name>
</gene>
<keyword evidence="2" id="KW-0489">Methyltransferase</keyword>
<dbReference type="Pfam" id="PF10294">
    <property type="entry name" value="Methyltransf_16"/>
    <property type="match status" value="1"/>
</dbReference>